<feature type="region of interest" description="Disordered" evidence="2">
    <location>
        <begin position="111"/>
        <end position="134"/>
    </location>
</feature>
<proteinExistence type="predicted"/>
<dbReference type="EMBL" id="FNBN01000001">
    <property type="protein sequence ID" value="SDF24353.1"/>
    <property type="molecule type" value="Genomic_DNA"/>
</dbReference>
<name>A0A1G7JHI1_CHIFI</name>
<keyword evidence="1" id="KW-0863">Zinc-finger</keyword>
<dbReference type="PROSITE" id="PS50966">
    <property type="entry name" value="ZF_SWIM"/>
    <property type="match status" value="1"/>
</dbReference>
<dbReference type="RefSeq" id="WP_089829536.1">
    <property type="nucleotide sequence ID" value="NZ_FNBN01000001.1"/>
</dbReference>
<organism evidence="4 5">
    <name type="scientific">Chitinophaga filiformis</name>
    <name type="common">Myxococcus filiformis</name>
    <name type="synonym">Flexibacter filiformis</name>
    <dbReference type="NCBI Taxonomy" id="104663"/>
    <lineage>
        <taxon>Bacteria</taxon>
        <taxon>Pseudomonadati</taxon>
        <taxon>Bacteroidota</taxon>
        <taxon>Chitinophagia</taxon>
        <taxon>Chitinophagales</taxon>
        <taxon>Chitinophagaceae</taxon>
        <taxon>Chitinophaga</taxon>
    </lineage>
</organism>
<keyword evidence="1" id="KW-0479">Metal-binding</keyword>
<dbReference type="STRING" id="104663.SAMN04488121_1011240"/>
<feature type="compositionally biased region" description="Basic and acidic residues" evidence="2">
    <location>
        <begin position="111"/>
        <end position="128"/>
    </location>
</feature>
<keyword evidence="1" id="KW-0862">Zinc</keyword>
<feature type="domain" description="SWIM-type" evidence="3">
    <location>
        <begin position="52"/>
        <end position="86"/>
    </location>
</feature>
<evidence type="ECO:0000313" key="5">
    <source>
        <dbReference type="Proteomes" id="UP000199045"/>
    </source>
</evidence>
<evidence type="ECO:0000313" key="4">
    <source>
        <dbReference type="EMBL" id="SDF24353.1"/>
    </source>
</evidence>
<evidence type="ECO:0000256" key="2">
    <source>
        <dbReference type="SAM" id="MobiDB-lite"/>
    </source>
</evidence>
<dbReference type="GO" id="GO:0008270">
    <property type="term" value="F:zinc ion binding"/>
    <property type="evidence" value="ECO:0007669"/>
    <property type="project" value="UniProtKB-KW"/>
</dbReference>
<dbReference type="AlphaFoldDB" id="A0A1G7JHI1"/>
<dbReference type="InterPro" id="IPR007527">
    <property type="entry name" value="Znf_SWIM"/>
</dbReference>
<dbReference type="Pfam" id="PF04434">
    <property type="entry name" value="SWIM"/>
    <property type="match status" value="1"/>
</dbReference>
<evidence type="ECO:0000259" key="3">
    <source>
        <dbReference type="PROSITE" id="PS50966"/>
    </source>
</evidence>
<dbReference type="OrthoDB" id="9816340at2"/>
<evidence type="ECO:0000256" key="1">
    <source>
        <dbReference type="PROSITE-ProRule" id="PRU00325"/>
    </source>
</evidence>
<protein>
    <submittedName>
        <fullName evidence="4">SWIM zinc finger</fullName>
    </submittedName>
</protein>
<dbReference type="Proteomes" id="UP000199045">
    <property type="component" value="Unassembled WGS sequence"/>
</dbReference>
<reference evidence="4 5" key="1">
    <citation type="submission" date="2016-10" db="EMBL/GenBank/DDBJ databases">
        <authorList>
            <person name="de Groot N.N."/>
        </authorList>
    </citation>
    <scope>NUCLEOTIDE SEQUENCE [LARGE SCALE GENOMIC DNA]</scope>
    <source>
        <strain evidence="4 5">DSM 527</strain>
    </source>
</reference>
<sequence>MRLSEEQVLALAPDEPSRKAGKALAGTAKWVSKGASDHALWGECQGSGSKPYQTQIALSDTLAFKCSCPSRKFPCKHGIGLMLLYARQPELFTDNAPPDWVNEWIQKRTQKETKQADKEEKSVDETAQAKRQQARQQKVEDGIYELLLWMKDIVRNGLLQLPEKGTSYWETMARRMVDAQAPGLAGMIRGLSEINFYGEGWQHEFMDQFLRIYLVAQGFLQGEALSSSLQQELRSLVGFTQSQEMLRQQSGIKDTWLILNKQTTEEDNLTTEKYWLYGLHSFLPALVLQFYARGMSRPQLLLTPGMSIEAELVYFQSNVPLRAIIKEPVTNNSLQDTYGLPGWQELAAAETELSEKMPVRSERPYIVQQLTPVQHNMKWWLKDQHDQIMPVKHGFRNIWKLLSLSGGHPLDMAVLGKEQEYEPLGVWHNGTYKLL</sequence>
<accession>A0A1G7JHI1</accession>
<gene>
    <name evidence="4" type="ORF">SAMN04488121_1011240</name>
</gene>